<protein>
    <submittedName>
        <fullName evidence="2">Phosphoserine aminotransferase</fullName>
    </submittedName>
</protein>
<comment type="caution">
    <text evidence="2">The sequence shown here is derived from an EMBL/GenBank/DDBJ whole genome shotgun (WGS) entry which is preliminary data.</text>
</comment>
<feature type="non-terminal residue" evidence="2">
    <location>
        <position position="57"/>
    </location>
</feature>
<keyword evidence="2" id="KW-0808">Transferase</keyword>
<accession>A0A463UJF4</accession>
<proteinExistence type="predicted"/>
<sequence>MKEVNYREDDWREAKSALAPFAAANWVGGLFNNLEKVSKNMEEAEEDIQELDSDHAI</sequence>
<dbReference type="Proteomes" id="UP000339309">
    <property type="component" value="Unassembled WGS sequence"/>
</dbReference>
<evidence type="ECO:0000313" key="2">
    <source>
        <dbReference type="EMBL" id="EAC4553810.1"/>
    </source>
</evidence>
<gene>
    <name evidence="2" type="ORF">ABZ57_15125</name>
</gene>
<evidence type="ECO:0000313" key="3">
    <source>
        <dbReference type="Proteomes" id="UP000339309"/>
    </source>
</evidence>
<organism evidence="2 3">
    <name type="scientific">Listeria monocytogenes</name>
    <dbReference type="NCBI Taxonomy" id="1639"/>
    <lineage>
        <taxon>Bacteria</taxon>
        <taxon>Bacillati</taxon>
        <taxon>Bacillota</taxon>
        <taxon>Bacilli</taxon>
        <taxon>Bacillales</taxon>
        <taxon>Listeriaceae</taxon>
        <taxon>Listeria</taxon>
    </lineage>
</organism>
<reference evidence="2 3" key="1">
    <citation type="submission" date="2018-06" db="EMBL/GenBank/DDBJ databases">
        <authorList>
            <consortium name="PulseNet: The National Subtyping Network for Foodborne Disease Surveillance"/>
            <person name="Tarr C.L."/>
            <person name="Trees E."/>
            <person name="Katz L.S."/>
            <person name="Carleton-Romer H.A."/>
            <person name="Stroika S."/>
            <person name="Kucerova Z."/>
            <person name="Roache K.F."/>
            <person name="Sabol A.L."/>
            <person name="Besser J."/>
            <person name="Gerner-Smidt P."/>
        </authorList>
    </citation>
    <scope>NUCLEOTIDE SEQUENCE [LARGE SCALE GENOMIC DNA]</scope>
    <source>
        <strain evidence="2 3">2015L-6227</strain>
    </source>
</reference>
<keyword evidence="2" id="KW-0032">Aminotransferase</keyword>
<dbReference type="GO" id="GO:0008483">
    <property type="term" value="F:transaminase activity"/>
    <property type="evidence" value="ECO:0007669"/>
    <property type="project" value="UniProtKB-KW"/>
</dbReference>
<dbReference type="AlphaFoldDB" id="A0A463UJF4"/>
<evidence type="ECO:0000256" key="1">
    <source>
        <dbReference type="SAM" id="Coils"/>
    </source>
</evidence>
<feature type="coiled-coil region" evidence="1">
    <location>
        <begin position="27"/>
        <end position="54"/>
    </location>
</feature>
<name>A0A463UJF4_LISMN</name>
<keyword evidence="1" id="KW-0175">Coiled coil</keyword>
<dbReference type="EMBL" id="AAAIKW010000021">
    <property type="protein sequence ID" value="EAC4553810.1"/>
    <property type="molecule type" value="Genomic_DNA"/>
</dbReference>